<dbReference type="InterPro" id="IPR011330">
    <property type="entry name" value="Glyco_hydro/deAcase_b/a-brl"/>
</dbReference>
<dbReference type="InterPro" id="IPR052046">
    <property type="entry name" value="GH57_Enzymes"/>
</dbReference>
<evidence type="ECO:0000256" key="1">
    <source>
        <dbReference type="ARBA" id="ARBA00006821"/>
    </source>
</evidence>
<dbReference type="Gene3D" id="3.20.110.10">
    <property type="entry name" value="Glycoside hydrolase 38, N terminal domain"/>
    <property type="match status" value="1"/>
</dbReference>
<dbReference type="AlphaFoldDB" id="C6WUZ1"/>
<organism evidence="5 6">
    <name type="scientific">Methylotenera mobilis (strain JLW8 / ATCC BAA-1282 / DSM 17540)</name>
    <dbReference type="NCBI Taxonomy" id="583345"/>
    <lineage>
        <taxon>Bacteria</taxon>
        <taxon>Pseudomonadati</taxon>
        <taxon>Pseudomonadota</taxon>
        <taxon>Betaproteobacteria</taxon>
        <taxon>Nitrosomonadales</taxon>
        <taxon>Methylophilaceae</taxon>
        <taxon>Methylotenera</taxon>
    </lineage>
</organism>
<dbReference type="PANTHER" id="PTHR36306:SF1">
    <property type="entry name" value="ALPHA-AMYLASE-RELATED"/>
    <property type="match status" value="1"/>
</dbReference>
<protein>
    <submittedName>
        <fullName evidence="5">Glycoside hydrolase family 57</fullName>
    </submittedName>
</protein>
<reference evidence="6" key="1">
    <citation type="submission" date="2009-07" db="EMBL/GenBank/DDBJ databases">
        <title>Complete sequence of Methylotenera mobilis JLW8.</title>
        <authorList>
            <consortium name="US DOE Joint Genome Institute"/>
            <person name="Lucas S."/>
            <person name="Copeland A."/>
            <person name="Lapidus A."/>
            <person name="Glavina del Rio T."/>
            <person name="Tice H."/>
            <person name="Bruce D."/>
            <person name="Goodwin L."/>
            <person name="Pitluck S."/>
            <person name="LaButti K.M."/>
            <person name="Clum A."/>
            <person name="Larimer F."/>
            <person name="Land M."/>
            <person name="Hauser L."/>
            <person name="Kyrpides N."/>
            <person name="Mikhailova N."/>
            <person name="Kayluzhnaya M."/>
            <person name="Chistoserdova L."/>
        </authorList>
    </citation>
    <scope>NUCLEOTIDE SEQUENCE [LARGE SCALE GENOMIC DNA]</scope>
    <source>
        <strain evidence="6">JLW8 / ATCC BAA-1282 / DSM 17540</strain>
    </source>
</reference>
<keyword evidence="5" id="KW-0378">Hydrolase</keyword>
<comment type="similarity">
    <text evidence="1 3">Belongs to the glycosyl hydrolase 57 family.</text>
</comment>
<dbReference type="CAZy" id="GH57">
    <property type="family name" value="Glycoside Hydrolase Family 57"/>
</dbReference>
<dbReference type="CDD" id="cd10796">
    <property type="entry name" value="GH57N_APU"/>
    <property type="match status" value="1"/>
</dbReference>
<keyword evidence="6" id="KW-1185">Reference proteome</keyword>
<evidence type="ECO:0000313" key="5">
    <source>
        <dbReference type="EMBL" id="ACT47740.1"/>
    </source>
</evidence>
<evidence type="ECO:0000313" key="6">
    <source>
        <dbReference type="Proteomes" id="UP000002742"/>
    </source>
</evidence>
<proteinExistence type="inferred from homology"/>
<dbReference type="PANTHER" id="PTHR36306">
    <property type="entry name" value="ALPHA-AMYLASE-RELATED-RELATED"/>
    <property type="match status" value="1"/>
</dbReference>
<dbReference type="GO" id="GO:0005975">
    <property type="term" value="P:carbohydrate metabolic process"/>
    <property type="evidence" value="ECO:0007669"/>
    <property type="project" value="InterPro"/>
</dbReference>
<dbReference type="InterPro" id="IPR027291">
    <property type="entry name" value="Glyco_hydro_38_N_sf"/>
</dbReference>
<dbReference type="Proteomes" id="UP000002742">
    <property type="component" value="Chromosome"/>
</dbReference>
<dbReference type="SUPFAM" id="SSF88713">
    <property type="entry name" value="Glycoside hydrolase/deacetylase"/>
    <property type="match status" value="1"/>
</dbReference>
<sequence>MFEVSVEVNTARPKLYLNLYWHMHQPDYRDLATNQYVLPWTYLHAIKDYSDMAYHLEVNPKARVTFNFVPILLEQLEDYTEQVKHNKIRDPLLALLTKKNLTDISNSECSLIVQSCFKSHHEKMLSPFPHYQRLLQMYQLVEPMMTNDQFHYLSGQYKADLLVWYHLAWCGESLRRTNPVVQTLMAKGVLFTHEERLQLYDVIAETIAGLIPRYKALMQSGQIEISTTPYYHPILPLLLDFQSTLDAMPDAPLPENKAYAGGQSRAVAHILSAKKAHEHYFGANPRGMWPAEGAVSHAALSLMAEHNVSWAATGQGVLANSLQKSQLSADNKHDYLYQPYRVTDGQNDILCFFRDDQLSDKIGFEYAKMHTHDAVSDFVQTLEHIHASNNSSQSKIVSVILDGENAWEYFPYNGFYFLSELYEALVNHPDIEMTTFSDIVDMYQSTDAVDAGLSVPILPQIAAGSWVYGTFSTWIGSKDKNLAWDLLCSAKKTYDVVMAKSKFNKRQREAVERQLAICEGSDWFWWFGDYNSSDSVASFDQLYRRNLINLYTLLGQPIPETLHHQISVGGGNADNGGTMRRGQE</sequence>
<reference evidence="5 6" key="2">
    <citation type="journal article" date="2011" name="J. Bacteriol.">
        <title>Genomes of three methylotrophs from a single niche uncover genetic and metabolic divergence of Methylophilaceae.</title>
        <authorList>
            <person name="Lapidus A."/>
            <person name="Clum A."/>
            <person name="Labutti K."/>
            <person name="Kaluzhnaya M.G."/>
            <person name="Lim S."/>
            <person name="Beck D.A."/>
            <person name="Glavina Del Rio T."/>
            <person name="Nolan M."/>
            <person name="Mavromatis K."/>
            <person name="Huntemann M."/>
            <person name="Lucas S."/>
            <person name="Lidstrom M.E."/>
            <person name="Ivanova N."/>
            <person name="Chistoserdova L."/>
        </authorList>
    </citation>
    <scope>NUCLEOTIDE SEQUENCE [LARGE SCALE GENOMIC DNA]</scope>
    <source>
        <strain evidence="6">JLW8 / ATCC BAA-1282 / DSM 17540</strain>
    </source>
</reference>
<accession>C6WUZ1</accession>
<evidence type="ECO:0000256" key="3">
    <source>
        <dbReference type="RuleBase" id="RU361196"/>
    </source>
</evidence>
<dbReference type="InterPro" id="IPR004300">
    <property type="entry name" value="Glyco_hydro_57_N"/>
</dbReference>
<feature type="domain" description="Glycoside hydrolase family 57 N-terminal" evidence="4">
    <location>
        <begin position="19"/>
        <end position="447"/>
    </location>
</feature>
<dbReference type="Pfam" id="PF03065">
    <property type="entry name" value="Glyco_hydro_57"/>
    <property type="match status" value="1"/>
</dbReference>
<keyword evidence="2 3" id="KW-0119">Carbohydrate metabolism</keyword>
<dbReference type="HOGENOM" id="CLU_005603_1_0_4"/>
<evidence type="ECO:0000259" key="4">
    <source>
        <dbReference type="Pfam" id="PF03065"/>
    </source>
</evidence>
<name>C6WUZ1_METML</name>
<dbReference type="eggNOG" id="COG1449">
    <property type="taxonomic scope" value="Bacteria"/>
</dbReference>
<dbReference type="STRING" id="583345.Mmol_0830"/>
<evidence type="ECO:0000256" key="2">
    <source>
        <dbReference type="ARBA" id="ARBA00023277"/>
    </source>
</evidence>
<gene>
    <name evidence="5" type="ordered locus">Mmol_0830</name>
</gene>
<dbReference type="EMBL" id="CP001672">
    <property type="protein sequence ID" value="ACT47740.1"/>
    <property type="molecule type" value="Genomic_DNA"/>
</dbReference>
<dbReference type="KEGG" id="mmb:Mmol_0830"/>
<dbReference type="GO" id="GO:0016787">
    <property type="term" value="F:hydrolase activity"/>
    <property type="evidence" value="ECO:0007669"/>
    <property type="project" value="UniProtKB-KW"/>
</dbReference>